<dbReference type="Proteomes" id="UP000259996">
    <property type="component" value="Segment"/>
</dbReference>
<gene>
    <name evidence="1" type="primary">10</name>
    <name evidence="1" type="ORF">SEA_RYADEL_10</name>
</gene>
<evidence type="ECO:0000313" key="1">
    <source>
        <dbReference type="EMBL" id="AXH69115.1"/>
    </source>
</evidence>
<name>A0A345MEY4_9CAUD</name>
<dbReference type="KEGG" id="vg:65115165"/>
<keyword evidence="2" id="KW-1185">Reference proteome</keyword>
<dbReference type="EMBL" id="MH590592">
    <property type="protein sequence ID" value="AXH69115.1"/>
    <property type="molecule type" value="Genomic_DNA"/>
</dbReference>
<accession>A0A345MEY4</accession>
<evidence type="ECO:0000313" key="2">
    <source>
        <dbReference type="Proteomes" id="UP000259996"/>
    </source>
</evidence>
<protein>
    <submittedName>
        <fullName evidence="1">Uncharacterized protein</fullName>
    </submittedName>
</protein>
<dbReference type="GeneID" id="65115165"/>
<sequence>MPEHKGTRSREITWRADGCTHTLQLPDVEDRGMAALGGWVTRSPIPGTRRWEWVVTNMPVTAVTGMSAGYARTRWGARIALRRAWRFWESYGYTINRGGHA</sequence>
<proteinExistence type="predicted"/>
<reference evidence="1 2" key="1">
    <citation type="submission" date="2018-07" db="EMBL/GenBank/DDBJ databases">
        <authorList>
            <person name="Miller T.W."/>
            <person name="Bachhofer D.L."/>
            <person name="Cooper A."/>
            <person name="Doty J.C."/>
            <person name="Katuri J."/>
            <person name="Musgrave J.W."/>
            <person name="Palumbo A.J."/>
            <person name="Spann H.O."/>
            <person name="Edwards J.C."/>
            <person name="Meik J.M."/>
            <person name="Edwards D.C."/>
            <person name="Warner M.H."/>
            <person name="Garlena R.A."/>
            <person name="Russell D.A."/>
            <person name="Pope W.H."/>
            <person name="Jacobs-Sera D."/>
            <person name="Hatfull G.F."/>
        </authorList>
    </citation>
    <scope>NUCLEOTIDE SEQUENCE [LARGE SCALE GENOMIC DNA]</scope>
</reference>
<organism evidence="1 2">
    <name type="scientific">Mycobacterium phage Ryadel</name>
    <dbReference type="NCBI Taxonomy" id="2283292"/>
    <lineage>
        <taxon>Viruses</taxon>
        <taxon>Duplodnaviria</taxon>
        <taxon>Heunggongvirae</taxon>
        <taxon>Uroviricota</taxon>
        <taxon>Caudoviricetes</taxon>
        <taxon>Corndogvirus</taxon>
        <taxon>Corndogvirus ryadel</taxon>
    </lineage>
</organism>
<dbReference type="RefSeq" id="YP_010097500.1">
    <property type="nucleotide sequence ID" value="NC_055759.1"/>
</dbReference>